<organism evidence="2">
    <name type="scientific">uncultured Woeseiaceae bacterium</name>
    <dbReference type="NCBI Taxonomy" id="1983305"/>
    <lineage>
        <taxon>Bacteria</taxon>
        <taxon>Pseudomonadati</taxon>
        <taxon>Pseudomonadota</taxon>
        <taxon>Gammaproteobacteria</taxon>
        <taxon>Woeseiales</taxon>
        <taxon>Woeseiaceae</taxon>
        <taxon>environmental samples</taxon>
    </lineage>
</organism>
<gene>
    <name evidence="2" type="ORF">JTBM06_V1_560004</name>
</gene>
<proteinExistence type="predicted"/>
<evidence type="ECO:0008006" key="3">
    <source>
        <dbReference type="Google" id="ProtNLM"/>
    </source>
</evidence>
<keyword evidence="1" id="KW-0732">Signal</keyword>
<accession>A0A7D9D2J3</accession>
<dbReference type="Gene3D" id="2.60.120.260">
    <property type="entry name" value="Galactose-binding domain-like"/>
    <property type="match status" value="1"/>
</dbReference>
<feature type="chain" id="PRO_5027768739" description="3-keto-disaccharide hydrolase domain-containing protein" evidence="1">
    <location>
        <begin position="18"/>
        <end position="386"/>
    </location>
</feature>
<evidence type="ECO:0000313" key="2">
    <source>
        <dbReference type="EMBL" id="VUX56302.1"/>
    </source>
</evidence>
<sequence length="386" mass="43780">MRTLLFLFCLLPSLLFAQVRFTDDFEDSGLSGWTLLNPQAIRVIDSNNAVHGKVLELQADDAVLALIRDSEQWGAVRVEGDLLFPDDGDNYLAFVYHFKQGERRTDFSSLYLKGNGSYIRANPWRDTNVSRLLYEEYLTPLQGEAAIQIGRWHAFRMEVMGADCHIYIDDMVTPKITYSLYERTSGQIGFNSRVVGSPAWIDNIRVTSIERLQYDGPPIPDIPYRSDSLITDWEVIGPVAGATAAIERSGPGPRVLDSGQEYTWQPFKTDLRGAVISGRVTEFRGGRPVAYFRTTMAAAEQQQAVLHFSSVDELAVWVNGRFQGYVYRKGYVDDGDWNAWYDFWENPDHEGSRVTVDLESGENHIVIRTYNGHFASGGFFAKWERP</sequence>
<dbReference type="AlphaFoldDB" id="A0A7D9D2J3"/>
<protein>
    <recommendedName>
        <fullName evidence="3">3-keto-disaccharide hydrolase domain-containing protein</fullName>
    </recommendedName>
</protein>
<dbReference type="EMBL" id="LR633967">
    <property type="protein sequence ID" value="VUX56302.1"/>
    <property type="molecule type" value="Genomic_DNA"/>
</dbReference>
<feature type="signal peptide" evidence="1">
    <location>
        <begin position="1"/>
        <end position="17"/>
    </location>
</feature>
<reference evidence="2" key="1">
    <citation type="submission" date="2019-07" db="EMBL/GenBank/DDBJ databases">
        <authorList>
            <person name="Weber M."/>
            <person name="Kostadinov I."/>
            <person name="Kostadinov D I."/>
        </authorList>
    </citation>
    <scope>NUCLEOTIDE SEQUENCE</scope>
    <source>
        <strain evidence="2">Gfbio:sag-sample-m06:053724c1-46a9-4a36-b237-ea2bf867836b</strain>
    </source>
</reference>
<evidence type="ECO:0000256" key="1">
    <source>
        <dbReference type="SAM" id="SignalP"/>
    </source>
</evidence>
<name>A0A7D9D2J3_9GAMM</name>
<dbReference type="Gene3D" id="2.60.120.560">
    <property type="entry name" value="Exo-inulinase, domain 1"/>
    <property type="match status" value="1"/>
</dbReference>